<keyword evidence="2 3" id="KW-0326">Glycosidase</keyword>
<dbReference type="InterPro" id="IPR001547">
    <property type="entry name" value="Glyco_hydro_5"/>
</dbReference>
<protein>
    <submittedName>
        <fullName evidence="7">Endoglucanase</fullName>
    </submittedName>
    <submittedName>
        <fullName evidence="6">Glycoside hydrolase family 5 protein</fullName>
    </submittedName>
</protein>
<evidence type="ECO:0000313" key="8">
    <source>
        <dbReference type="Proteomes" id="UP000243778"/>
    </source>
</evidence>
<dbReference type="STRING" id="1007099.SAMN05216287_0697"/>
<accession>A0A2W5D2F6</accession>
<evidence type="ECO:0000256" key="4">
    <source>
        <dbReference type="SAM" id="SignalP"/>
    </source>
</evidence>
<organism evidence="6 9">
    <name type="scientific">Pseudomonas kuykendallii</name>
    <dbReference type="NCBI Taxonomy" id="1007099"/>
    <lineage>
        <taxon>Bacteria</taxon>
        <taxon>Pseudomonadati</taxon>
        <taxon>Pseudomonadota</taxon>
        <taxon>Gammaproteobacteria</taxon>
        <taxon>Pseudomonadales</taxon>
        <taxon>Pseudomonadaceae</taxon>
        <taxon>Pseudomonas</taxon>
    </lineage>
</organism>
<evidence type="ECO:0000256" key="1">
    <source>
        <dbReference type="ARBA" id="ARBA00022801"/>
    </source>
</evidence>
<evidence type="ECO:0000256" key="2">
    <source>
        <dbReference type="ARBA" id="ARBA00023295"/>
    </source>
</evidence>
<evidence type="ECO:0000256" key="3">
    <source>
        <dbReference type="RuleBase" id="RU361153"/>
    </source>
</evidence>
<evidence type="ECO:0000313" key="6">
    <source>
        <dbReference type="EMBL" id="PZP24413.1"/>
    </source>
</evidence>
<feature type="domain" description="Glycoside hydrolase family 5" evidence="5">
    <location>
        <begin position="41"/>
        <end position="310"/>
    </location>
</feature>
<evidence type="ECO:0000313" key="7">
    <source>
        <dbReference type="EMBL" id="SDW32749.1"/>
    </source>
</evidence>
<evidence type="ECO:0000313" key="9">
    <source>
        <dbReference type="Proteomes" id="UP000249198"/>
    </source>
</evidence>
<dbReference type="PANTHER" id="PTHR34142">
    <property type="entry name" value="ENDO-BETA-1,4-GLUCANASE A"/>
    <property type="match status" value="1"/>
</dbReference>
<dbReference type="PANTHER" id="PTHR34142:SF1">
    <property type="entry name" value="GLYCOSIDE HYDROLASE FAMILY 5 DOMAIN-CONTAINING PROTEIN"/>
    <property type="match status" value="1"/>
</dbReference>
<evidence type="ECO:0000259" key="5">
    <source>
        <dbReference type="Pfam" id="PF00150"/>
    </source>
</evidence>
<gene>
    <name evidence="6" type="ORF">DI599_08195</name>
    <name evidence="7" type="ORF">SAMN05216287_0697</name>
</gene>
<reference evidence="7" key="1">
    <citation type="submission" date="2016-10" db="EMBL/GenBank/DDBJ databases">
        <authorList>
            <person name="de Groot N.N."/>
        </authorList>
    </citation>
    <scope>NUCLEOTIDE SEQUENCE [LARGE SCALE GENOMIC DNA]</scope>
    <source>
        <strain evidence="7">NRRL B-59562</strain>
    </source>
</reference>
<dbReference type="SUPFAM" id="SSF51445">
    <property type="entry name" value="(Trans)glycosidases"/>
    <property type="match status" value="1"/>
</dbReference>
<accession>A0A1H2SNX2</accession>
<sequence>MNATTHTFHTLKRVLPLAALLIGSAVQAQEKLPLVSINIAGAEFSSGAIPGKNGTNYFFPDKTYFAKWKERGITLVRFPLKWERLQPKLYGPLDPAYTKLLDDMLAQANVYGVKVILDIHNYARYNNEVIGSAKVTFSDFRKLGELIGNRYKNNPAVYGYDIMNEPYGDADKYWPQAAQAGINGIRVYDKKKPLFVEGRSYSGAYTWPWYNDPMAALTDPKADNIIYSAHAYIDDNGSGQYKTAPANFDPMIGVKRIEPFVAWLKKHGKKGHIGEFGIPNDDPRYLQAMDNTLAYLQKNCITMTYWAAGPSWGTYKLSVEPTKTGQDQAQWAILKKYINGGNCTKPGPN</sequence>
<name>A0A2W5D2F6_9PSED</name>
<dbReference type="Proteomes" id="UP000243778">
    <property type="component" value="Unassembled WGS sequence"/>
</dbReference>
<keyword evidence="1 3" id="KW-0378">Hydrolase</keyword>
<reference evidence="6 9" key="3">
    <citation type="submission" date="2017-08" db="EMBL/GenBank/DDBJ databases">
        <title>Infants hospitalized years apart are colonized by the same room-sourced microbial strains.</title>
        <authorList>
            <person name="Brooks B."/>
            <person name="Olm M.R."/>
            <person name="Firek B.A."/>
            <person name="Baker R."/>
            <person name="Thomas B.C."/>
            <person name="Morowitz M.J."/>
            <person name="Banfield J.F."/>
        </authorList>
    </citation>
    <scope>NUCLEOTIDE SEQUENCE [LARGE SCALE GENOMIC DNA]</scope>
    <source>
        <strain evidence="6">S2_009_000_R2_77</strain>
    </source>
</reference>
<dbReference type="GO" id="GO:0009251">
    <property type="term" value="P:glucan catabolic process"/>
    <property type="evidence" value="ECO:0007669"/>
    <property type="project" value="TreeGrafter"/>
</dbReference>
<feature type="signal peptide" evidence="4">
    <location>
        <begin position="1"/>
        <end position="28"/>
    </location>
</feature>
<dbReference type="Proteomes" id="UP000249198">
    <property type="component" value="Unassembled WGS sequence"/>
</dbReference>
<dbReference type="EMBL" id="QFOH01000009">
    <property type="protein sequence ID" value="PZP24413.1"/>
    <property type="molecule type" value="Genomic_DNA"/>
</dbReference>
<dbReference type="AlphaFoldDB" id="A0A2W5D2F6"/>
<dbReference type="OrthoDB" id="6769681at2"/>
<dbReference type="Gene3D" id="3.20.20.80">
    <property type="entry name" value="Glycosidases"/>
    <property type="match status" value="1"/>
</dbReference>
<dbReference type="RefSeq" id="WP_090224636.1">
    <property type="nucleotide sequence ID" value="NZ_FNNU01000001.1"/>
</dbReference>
<keyword evidence="4" id="KW-0732">Signal</keyword>
<dbReference type="Pfam" id="PF00150">
    <property type="entry name" value="Cellulase"/>
    <property type="match status" value="1"/>
</dbReference>
<dbReference type="InterPro" id="IPR017853">
    <property type="entry name" value="GH"/>
</dbReference>
<comment type="similarity">
    <text evidence="3">Belongs to the glycosyl hydrolase 5 (cellulase A) family.</text>
</comment>
<feature type="chain" id="PRO_5033335875" evidence="4">
    <location>
        <begin position="29"/>
        <end position="349"/>
    </location>
</feature>
<dbReference type="EMBL" id="FNNU01000001">
    <property type="protein sequence ID" value="SDW32749.1"/>
    <property type="molecule type" value="Genomic_DNA"/>
</dbReference>
<keyword evidence="8" id="KW-1185">Reference proteome</keyword>
<dbReference type="GO" id="GO:0004553">
    <property type="term" value="F:hydrolase activity, hydrolyzing O-glycosyl compounds"/>
    <property type="evidence" value="ECO:0007669"/>
    <property type="project" value="InterPro"/>
</dbReference>
<proteinExistence type="inferred from homology"/>
<reference evidence="8" key="2">
    <citation type="submission" date="2016-10" db="EMBL/GenBank/DDBJ databases">
        <authorList>
            <person name="Varghese N."/>
            <person name="Submissions S."/>
        </authorList>
    </citation>
    <scope>NUCLEOTIDE SEQUENCE [LARGE SCALE GENOMIC DNA]</scope>
    <source>
        <strain evidence="8">NRRL B-59562</strain>
    </source>
</reference>